<feature type="transmembrane region" description="Helical" evidence="1">
    <location>
        <begin position="45"/>
        <end position="65"/>
    </location>
</feature>
<keyword evidence="1" id="KW-1133">Transmembrane helix</keyword>
<keyword evidence="3" id="KW-1185">Reference proteome</keyword>
<dbReference type="AlphaFoldDB" id="A0A366HDY9"/>
<accession>A0A366HDY9</accession>
<dbReference type="EMBL" id="QNRR01000009">
    <property type="protein sequence ID" value="RBP39834.1"/>
    <property type="molecule type" value="Genomic_DNA"/>
</dbReference>
<sequence length="578" mass="64576">MNMVATLPEPESASQLSIARQQVAHPQGLWLRVRHQCVHELRRQWLLVLLMWLLPVTSLALQISGLEYHLILGYIIGPVSVVFCVVLTCRCVWASSAARPEILIHTQPLGRLALVLSQGLFMLVAIVVPWLLLDIVAGLGFEFSRGQWSQLVLGSFLMVLLPIGLSAAWMSAARTYRQQGVIFIVALLAWWGAALLCSEMSSNHLLDWLEPDRSFSTEQYWVHLFGAGLMGFILWVLQSLWHRRRVMLCAALAGAVVLALITLGWPWNWMRGDAMTYTRGTPRLVLPGADKALQPGATRLWDGVVVEGLQPAEVPVITGFHHRGFRFPTSFTDANDRDPAPNTFGTKRAGVNVDMMRTINSSLPQGWIVSDDGRVSVRPPLKDVLQMTASDLSSVQERDAWTMTLAVVQPRMVAEFPLRDVLDGKKEFLLEPGLRGVMGEIKSPEAFLQLWVQTAERSPILSKHPARQGGTTTSERLPRKLYVLLLDDSQNMAHMKVSQSITMNPYAVGFPGMTFTTALMFDTLPVDGPRARMQITGLTREQWISQVRVQIWWPELHGYSRLHVTGAEVQKMSKAQGS</sequence>
<organism evidence="2 3">
    <name type="scientific">Roseimicrobium gellanilyticum</name>
    <dbReference type="NCBI Taxonomy" id="748857"/>
    <lineage>
        <taxon>Bacteria</taxon>
        <taxon>Pseudomonadati</taxon>
        <taxon>Verrucomicrobiota</taxon>
        <taxon>Verrucomicrobiia</taxon>
        <taxon>Verrucomicrobiales</taxon>
        <taxon>Verrucomicrobiaceae</taxon>
        <taxon>Roseimicrobium</taxon>
    </lineage>
</organism>
<reference evidence="2 3" key="1">
    <citation type="submission" date="2018-06" db="EMBL/GenBank/DDBJ databases">
        <title>Genomic Encyclopedia of Type Strains, Phase IV (KMG-IV): sequencing the most valuable type-strain genomes for metagenomic binning, comparative biology and taxonomic classification.</title>
        <authorList>
            <person name="Goeker M."/>
        </authorList>
    </citation>
    <scope>NUCLEOTIDE SEQUENCE [LARGE SCALE GENOMIC DNA]</scope>
    <source>
        <strain evidence="2 3">DSM 25532</strain>
    </source>
</reference>
<dbReference type="Proteomes" id="UP000253426">
    <property type="component" value="Unassembled WGS sequence"/>
</dbReference>
<feature type="transmembrane region" description="Helical" evidence="1">
    <location>
        <begin position="148"/>
        <end position="169"/>
    </location>
</feature>
<feature type="transmembrane region" description="Helical" evidence="1">
    <location>
        <begin position="248"/>
        <end position="267"/>
    </location>
</feature>
<gene>
    <name evidence="2" type="ORF">DES53_109262</name>
</gene>
<evidence type="ECO:0000313" key="2">
    <source>
        <dbReference type="EMBL" id="RBP39834.1"/>
    </source>
</evidence>
<proteinExistence type="predicted"/>
<feature type="transmembrane region" description="Helical" evidence="1">
    <location>
        <begin position="221"/>
        <end position="241"/>
    </location>
</feature>
<name>A0A366HDY9_9BACT</name>
<evidence type="ECO:0000313" key="3">
    <source>
        <dbReference type="Proteomes" id="UP000253426"/>
    </source>
</evidence>
<keyword evidence="1" id="KW-0472">Membrane</keyword>
<feature type="transmembrane region" description="Helical" evidence="1">
    <location>
        <begin position="71"/>
        <end position="93"/>
    </location>
</feature>
<dbReference type="OrthoDB" id="9890597at2"/>
<dbReference type="RefSeq" id="WP_147263568.1">
    <property type="nucleotide sequence ID" value="NZ_QNRR01000009.1"/>
</dbReference>
<feature type="transmembrane region" description="Helical" evidence="1">
    <location>
        <begin position="113"/>
        <end position="133"/>
    </location>
</feature>
<comment type="caution">
    <text evidence="2">The sequence shown here is derived from an EMBL/GenBank/DDBJ whole genome shotgun (WGS) entry which is preliminary data.</text>
</comment>
<protein>
    <submittedName>
        <fullName evidence="2">Uncharacterized protein</fullName>
    </submittedName>
</protein>
<feature type="transmembrane region" description="Helical" evidence="1">
    <location>
        <begin position="181"/>
        <end position="201"/>
    </location>
</feature>
<keyword evidence="1" id="KW-0812">Transmembrane</keyword>
<evidence type="ECO:0000256" key="1">
    <source>
        <dbReference type="SAM" id="Phobius"/>
    </source>
</evidence>